<dbReference type="EMBL" id="VSSQ01002169">
    <property type="protein sequence ID" value="MPM13770.1"/>
    <property type="molecule type" value="Genomic_DNA"/>
</dbReference>
<protein>
    <submittedName>
        <fullName evidence="2">Uncharacterized protein</fullName>
    </submittedName>
</protein>
<name>A0A644XC29_9ZZZZ</name>
<keyword evidence="1" id="KW-0677">Repeat</keyword>
<dbReference type="Gene3D" id="2.120.10.30">
    <property type="entry name" value="TolB, C-terminal domain"/>
    <property type="match status" value="3"/>
</dbReference>
<dbReference type="PROSITE" id="PS51125">
    <property type="entry name" value="NHL"/>
    <property type="match status" value="2"/>
</dbReference>
<dbReference type="SUPFAM" id="SSF101898">
    <property type="entry name" value="NHL repeat"/>
    <property type="match status" value="1"/>
</dbReference>
<dbReference type="PROSITE" id="PS51257">
    <property type="entry name" value="PROKAR_LIPOPROTEIN"/>
    <property type="match status" value="1"/>
</dbReference>
<dbReference type="Pfam" id="PF01436">
    <property type="entry name" value="NHL"/>
    <property type="match status" value="1"/>
</dbReference>
<dbReference type="Pfam" id="PF17170">
    <property type="entry name" value="DUF5128"/>
    <property type="match status" value="1"/>
</dbReference>
<evidence type="ECO:0000256" key="1">
    <source>
        <dbReference type="ARBA" id="ARBA00022737"/>
    </source>
</evidence>
<gene>
    <name evidence="2" type="ORF">SDC9_60129</name>
</gene>
<comment type="caution">
    <text evidence="2">The sequence shown here is derived from an EMBL/GenBank/DDBJ whole genome shotgun (WGS) entry which is preliminary data.</text>
</comment>
<reference evidence="2" key="1">
    <citation type="submission" date="2019-08" db="EMBL/GenBank/DDBJ databases">
        <authorList>
            <person name="Kucharzyk K."/>
            <person name="Murdoch R.W."/>
            <person name="Higgins S."/>
            <person name="Loffler F."/>
        </authorList>
    </citation>
    <scope>NUCLEOTIDE SEQUENCE</scope>
</reference>
<dbReference type="InterPro" id="IPR001258">
    <property type="entry name" value="NHL_repeat"/>
</dbReference>
<dbReference type="InterPro" id="IPR011042">
    <property type="entry name" value="6-blade_b-propeller_TolB-like"/>
</dbReference>
<dbReference type="AlphaFoldDB" id="A0A644XC29"/>
<dbReference type="GO" id="GO:0008270">
    <property type="term" value="F:zinc ion binding"/>
    <property type="evidence" value="ECO:0007669"/>
    <property type="project" value="UniProtKB-KW"/>
</dbReference>
<dbReference type="InterPro" id="IPR050952">
    <property type="entry name" value="TRIM-NHL_E3_ligases"/>
</dbReference>
<dbReference type="PANTHER" id="PTHR24104:SF25">
    <property type="entry name" value="PROTEIN LIN-41"/>
    <property type="match status" value="1"/>
</dbReference>
<proteinExistence type="predicted"/>
<evidence type="ECO:0000313" key="2">
    <source>
        <dbReference type="EMBL" id="MPM13770.1"/>
    </source>
</evidence>
<organism evidence="2">
    <name type="scientific">bioreactor metagenome</name>
    <dbReference type="NCBI Taxonomy" id="1076179"/>
    <lineage>
        <taxon>unclassified sequences</taxon>
        <taxon>metagenomes</taxon>
        <taxon>ecological metagenomes</taxon>
    </lineage>
</organism>
<dbReference type="PANTHER" id="PTHR24104">
    <property type="entry name" value="E3 UBIQUITIN-PROTEIN LIGASE NHLRC1-RELATED"/>
    <property type="match status" value="1"/>
</dbReference>
<accession>A0A644XC29</accession>
<sequence length="329" mass="35783">MRIIKFVTIGLLIAGATSFSGCNKEDEAKDKDEDNPHNSDLIGSWNITSDGNVIPWGIAVDGNGNVYISELMGNRIGKYASTGTLITTWGTFGINNGQFSWPKYIAVDGDNNIYVADEKNLRIQKFNSAGLYVTKWEVDFAGTIAVDKLNKWVYTVDVSNVLQKFDLSGNFMMQWGGTGTGDGQLMLSNQNDLSNQGMNGQMAVDKAGNIYVVDNMNFRIQKFSSSGAYIMKWGSKGNGGGQFLFPCGIAIDSANGFVYVADNSTQNGGAGNIARIEKFDLMGKFIKQWIVTDDSDKSQVMALAVDKDGNVLSIRGSRVFKYAFKGIGS</sequence>